<proteinExistence type="predicted"/>
<dbReference type="InterPro" id="IPR016024">
    <property type="entry name" value="ARM-type_fold"/>
</dbReference>
<evidence type="ECO:0000313" key="3">
    <source>
        <dbReference type="Proteomes" id="UP001357485"/>
    </source>
</evidence>
<name>A0ABR0LKV7_9PEZI</name>
<sequence length="220" mass="24431">VINAIHEKAAALGVVDVLIPSTDAYVTAVCYIGSKSLSHVLSCIERNKERLLAIGPASQGAQKQIITSVLEYWKDQPGIAVNIVDKLLNYAVITPMVVIEWALVDHLDSGKMLAESYIYEMVSTTVFKVTNRIRQIIAARNQHGLPAEQVQMLDDTLTKERADMRELFAVIDDALTGVATGANDAMIESFDGEEKEQEMLQSWGRRWLAVFRRKLAVEEA</sequence>
<dbReference type="InterPro" id="IPR015174">
    <property type="entry name" value="MIF4G-like_typ-2"/>
</dbReference>
<dbReference type="InterPro" id="IPR027159">
    <property type="entry name" value="CBP80"/>
</dbReference>
<dbReference type="PANTHER" id="PTHR12412:SF2">
    <property type="entry name" value="NUCLEAR CAP-BINDING PROTEIN SUBUNIT 1"/>
    <property type="match status" value="1"/>
</dbReference>
<dbReference type="SUPFAM" id="SSF48371">
    <property type="entry name" value="ARM repeat"/>
    <property type="match status" value="1"/>
</dbReference>
<comment type="caution">
    <text evidence="2">The sequence shown here is derived from an EMBL/GenBank/DDBJ whole genome shotgun (WGS) entry which is preliminary data.</text>
</comment>
<evidence type="ECO:0000313" key="2">
    <source>
        <dbReference type="EMBL" id="KAK5187174.1"/>
    </source>
</evidence>
<accession>A0ABR0LKV7</accession>
<protein>
    <submittedName>
        <fullName evidence="2">Nuclear cap-binding protein subunit 1</fullName>
    </submittedName>
</protein>
<dbReference type="EMBL" id="JAVRRA010018928">
    <property type="protein sequence ID" value="KAK5187174.1"/>
    <property type="molecule type" value="Genomic_DNA"/>
</dbReference>
<keyword evidence="3" id="KW-1185">Reference proteome</keyword>
<dbReference type="Gene3D" id="1.25.40.180">
    <property type="match status" value="1"/>
</dbReference>
<evidence type="ECO:0000259" key="1">
    <source>
        <dbReference type="Pfam" id="PF09090"/>
    </source>
</evidence>
<reference evidence="2 3" key="1">
    <citation type="submission" date="2023-08" db="EMBL/GenBank/DDBJ databases">
        <title>Black Yeasts Isolated from many extreme environments.</title>
        <authorList>
            <person name="Coleine C."/>
            <person name="Stajich J.E."/>
            <person name="Selbmann L."/>
        </authorList>
    </citation>
    <scope>NUCLEOTIDE SEQUENCE [LARGE SCALE GENOMIC DNA]</scope>
    <source>
        <strain evidence="2 3">CCFEE 536</strain>
    </source>
</reference>
<feature type="domain" description="MIF4G-like type 2" evidence="1">
    <location>
        <begin position="2"/>
        <end position="219"/>
    </location>
</feature>
<gene>
    <name evidence="2" type="primary">cbc1_1</name>
    <name evidence="2" type="ORF">LTR16_009550</name>
</gene>
<feature type="non-terminal residue" evidence="2">
    <location>
        <position position="1"/>
    </location>
</feature>
<feature type="non-terminal residue" evidence="2">
    <location>
        <position position="220"/>
    </location>
</feature>
<dbReference type="PANTHER" id="PTHR12412">
    <property type="entry name" value="CAP BINDING PROTEIN"/>
    <property type="match status" value="1"/>
</dbReference>
<dbReference type="Pfam" id="PF09090">
    <property type="entry name" value="MIF4G_like_2"/>
    <property type="match status" value="1"/>
</dbReference>
<dbReference type="Proteomes" id="UP001357485">
    <property type="component" value="Unassembled WGS sequence"/>
</dbReference>
<organism evidence="2 3">
    <name type="scientific">Cryomyces antarcticus</name>
    <dbReference type="NCBI Taxonomy" id="329879"/>
    <lineage>
        <taxon>Eukaryota</taxon>
        <taxon>Fungi</taxon>
        <taxon>Dikarya</taxon>
        <taxon>Ascomycota</taxon>
        <taxon>Pezizomycotina</taxon>
        <taxon>Dothideomycetes</taxon>
        <taxon>Dothideomycetes incertae sedis</taxon>
        <taxon>Cryomyces</taxon>
    </lineage>
</organism>